<dbReference type="OrthoDB" id="5377772at2759"/>
<dbReference type="Proteomes" id="UP000293360">
    <property type="component" value="Unassembled WGS sequence"/>
</dbReference>
<name>A0A4Q4T626_9PEZI</name>
<evidence type="ECO:0000313" key="3">
    <source>
        <dbReference type="EMBL" id="RYP01738.1"/>
    </source>
</evidence>
<feature type="region of interest" description="Disordered" evidence="1">
    <location>
        <begin position="543"/>
        <end position="572"/>
    </location>
</feature>
<evidence type="ECO:0000256" key="1">
    <source>
        <dbReference type="SAM" id="MobiDB-lite"/>
    </source>
</evidence>
<feature type="domain" description="DUF7924" evidence="2">
    <location>
        <begin position="263"/>
        <end position="391"/>
    </location>
</feature>
<comment type="caution">
    <text evidence="3">The sequence shown here is derived from an EMBL/GenBank/DDBJ whole genome shotgun (WGS) entry which is preliminary data.</text>
</comment>
<sequence>MPPYTRRARATVAGSSEPLLDSDNPDAILRRSRAPKATKAEAPTRVAVAPDRDLHDRHQLLDNNLDPEAAEPPSLPDSDPWAPYYESIGPRSAHYSSGLEDSSASNSEKDSLAALYKRIGYLPPLDEQTLDLLDQVLANPSMGRSGGRISPSEQEDFRFGLEDRNVALQPYRDAYVDHIESLSSSLSVESNKKSGVIRTWELDLQKARDDNFEPIFQRTVMMSMINRHCFIYNQEDDGSRSNPLILDFAVEDAWKCPPMPSRALNNPQPRCLSQPKPDLAIAFRQYAIFQDEIWPELPQATKNLVCYEGQKQAIGKEARVFHFVTVEAKNKFKTPDDEIGLLQSLNNASQSLHNMYEFFREAGDTHVRVFFDKVRVFSAVSTSNGIKIRIHRACPTKNAILAEDARPEAETASGKQPNNQVPARRSIVPDYPLQFLYDDFFEASSATADFTRENVVGIFEKIIVSYGIGELRGHLRAAAQAFETKCVEYEEKNNNMRLGRDIGYYMHGLPLPPRGATPSLPAPSVHPSQVSLSTQAALGGLGQVGLGAQEKAGPSRVEPLSRQPVRKRRRHD</sequence>
<proteinExistence type="predicted"/>
<reference evidence="3 4" key="1">
    <citation type="submission" date="2018-06" db="EMBL/GenBank/DDBJ databases">
        <title>Complete Genomes of Monosporascus.</title>
        <authorList>
            <person name="Robinson A.J."/>
            <person name="Natvig D.O."/>
        </authorList>
    </citation>
    <scope>NUCLEOTIDE SEQUENCE [LARGE SCALE GENOMIC DNA]</scope>
    <source>
        <strain evidence="3 4">CBS 110550</strain>
    </source>
</reference>
<feature type="region of interest" description="Disordered" evidence="1">
    <location>
        <begin position="1"/>
        <end position="84"/>
    </location>
</feature>
<accession>A0A4Q4T626</accession>
<gene>
    <name evidence="3" type="ORF">DL764_006100</name>
</gene>
<feature type="compositionally biased region" description="Basic and acidic residues" evidence="1">
    <location>
        <begin position="50"/>
        <end position="60"/>
    </location>
</feature>
<evidence type="ECO:0000259" key="2">
    <source>
        <dbReference type="Pfam" id="PF25545"/>
    </source>
</evidence>
<evidence type="ECO:0000313" key="4">
    <source>
        <dbReference type="Proteomes" id="UP000293360"/>
    </source>
</evidence>
<protein>
    <recommendedName>
        <fullName evidence="2">DUF7924 domain-containing protein</fullName>
    </recommendedName>
</protein>
<dbReference type="AlphaFoldDB" id="A0A4Q4T626"/>
<organism evidence="3 4">
    <name type="scientific">Monosporascus ibericus</name>
    <dbReference type="NCBI Taxonomy" id="155417"/>
    <lineage>
        <taxon>Eukaryota</taxon>
        <taxon>Fungi</taxon>
        <taxon>Dikarya</taxon>
        <taxon>Ascomycota</taxon>
        <taxon>Pezizomycotina</taxon>
        <taxon>Sordariomycetes</taxon>
        <taxon>Xylariomycetidae</taxon>
        <taxon>Xylariales</taxon>
        <taxon>Xylariales incertae sedis</taxon>
        <taxon>Monosporascus</taxon>
    </lineage>
</organism>
<dbReference type="Pfam" id="PF25545">
    <property type="entry name" value="DUF7924"/>
    <property type="match status" value="1"/>
</dbReference>
<keyword evidence="4" id="KW-1185">Reference proteome</keyword>
<dbReference type="InterPro" id="IPR057684">
    <property type="entry name" value="DUF7924"/>
</dbReference>
<dbReference type="EMBL" id="QJNU01000348">
    <property type="protein sequence ID" value="RYP01738.1"/>
    <property type="molecule type" value="Genomic_DNA"/>
</dbReference>